<accession>A0A1G4PMN8</accession>
<feature type="domain" description="HotDog ACOT-type" evidence="4">
    <location>
        <begin position="7"/>
        <end position="119"/>
    </location>
</feature>
<dbReference type="InterPro" id="IPR029069">
    <property type="entry name" value="HotDog_dom_sf"/>
</dbReference>
<dbReference type="GO" id="GO:0009062">
    <property type="term" value="P:fatty acid catabolic process"/>
    <property type="evidence" value="ECO:0007669"/>
    <property type="project" value="TreeGrafter"/>
</dbReference>
<dbReference type="GO" id="GO:0052816">
    <property type="term" value="F:long-chain fatty acyl-CoA hydrolase activity"/>
    <property type="evidence" value="ECO:0007669"/>
    <property type="project" value="TreeGrafter"/>
</dbReference>
<dbReference type="STRING" id="624147.SAMN04487970_100399"/>
<proteinExistence type="inferred from homology"/>
<dbReference type="PANTHER" id="PTHR11049:SF24">
    <property type="entry name" value="CYTOSOLIC ACYL COENZYME A THIOESTER HYDROLASE"/>
    <property type="match status" value="1"/>
</dbReference>
<gene>
    <name evidence="5" type="ORF">SAMN04487970_100399</name>
</gene>
<dbReference type="InterPro" id="IPR033120">
    <property type="entry name" value="HOTDOG_ACOT"/>
</dbReference>
<evidence type="ECO:0000313" key="6">
    <source>
        <dbReference type="Proteomes" id="UP000198601"/>
    </source>
</evidence>
<evidence type="ECO:0000256" key="1">
    <source>
        <dbReference type="ARBA" id="ARBA00010458"/>
    </source>
</evidence>
<dbReference type="GO" id="GO:0006637">
    <property type="term" value="P:acyl-CoA metabolic process"/>
    <property type="evidence" value="ECO:0007669"/>
    <property type="project" value="TreeGrafter"/>
</dbReference>
<keyword evidence="2 3" id="KW-0378">Hydrolase</keyword>
<name>A0A1G4PMN8_9BACL</name>
<dbReference type="GO" id="GO:0005829">
    <property type="term" value="C:cytosol"/>
    <property type="evidence" value="ECO:0007669"/>
    <property type="project" value="TreeGrafter"/>
</dbReference>
<dbReference type="CDD" id="cd03442">
    <property type="entry name" value="BFIT_BACH"/>
    <property type="match status" value="1"/>
</dbReference>
<dbReference type="RefSeq" id="WP_090666798.1">
    <property type="nucleotide sequence ID" value="NZ_FMTT01000003.1"/>
</dbReference>
<dbReference type="PROSITE" id="PS51770">
    <property type="entry name" value="HOTDOG_ACOT"/>
    <property type="match status" value="1"/>
</dbReference>
<organism evidence="5 6">
    <name type="scientific">Paenibacillus tianmuensis</name>
    <dbReference type="NCBI Taxonomy" id="624147"/>
    <lineage>
        <taxon>Bacteria</taxon>
        <taxon>Bacillati</taxon>
        <taxon>Bacillota</taxon>
        <taxon>Bacilli</taxon>
        <taxon>Bacillales</taxon>
        <taxon>Paenibacillaceae</taxon>
        <taxon>Paenibacillus</taxon>
    </lineage>
</organism>
<keyword evidence="6" id="KW-1185">Reference proteome</keyword>
<dbReference type="SUPFAM" id="SSF54637">
    <property type="entry name" value="Thioesterase/thiol ester dehydrase-isomerase"/>
    <property type="match status" value="1"/>
</dbReference>
<dbReference type="Gene3D" id="3.10.129.10">
    <property type="entry name" value="Hotdog Thioesterase"/>
    <property type="match status" value="1"/>
</dbReference>
<dbReference type="AlphaFoldDB" id="A0A1G4PMN8"/>
<dbReference type="InterPro" id="IPR040170">
    <property type="entry name" value="Cytosol_ACT"/>
</dbReference>
<sequence>MEIRYVRESRTYKTSRIFPTDVNNHNTLFGGKLMSYIDDIASISASKHCRQSIVTASTDSVDFLLPIRPTDSVCLESFVTWTGKSSMEVFVKVITEDLKSGKRDIAATSFLTFVALDENRKPVIVPQVIPETQEEIMLHESAKQRAEMRKFRREGSKEFSDHLQMKFPWE</sequence>
<dbReference type="Proteomes" id="UP000198601">
    <property type="component" value="Unassembled WGS sequence"/>
</dbReference>
<reference evidence="6" key="1">
    <citation type="submission" date="2016-10" db="EMBL/GenBank/DDBJ databases">
        <authorList>
            <person name="Varghese N."/>
            <person name="Submissions S."/>
        </authorList>
    </citation>
    <scope>NUCLEOTIDE SEQUENCE [LARGE SCALE GENOMIC DNA]</scope>
    <source>
        <strain evidence="6">CGMCC 1.8946</strain>
    </source>
</reference>
<evidence type="ECO:0000313" key="5">
    <source>
        <dbReference type="EMBL" id="SCW33546.1"/>
    </source>
</evidence>
<evidence type="ECO:0000256" key="3">
    <source>
        <dbReference type="PROSITE-ProRule" id="PRU01106"/>
    </source>
</evidence>
<evidence type="ECO:0000259" key="4">
    <source>
        <dbReference type="PROSITE" id="PS51770"/>
    </source>
</evidence>
<evidence type="ECO:0000256" key="2">
    <source>
        <dbReference type="ARBA" id="ARBA00022801"/>
    </source>
</evidence>
<dbReference type="OrthoDB" id="9791628at2"/>
<protein>
    <submittedName>
        <fullName evidence="5">Acyl-CoA hydrolase</fullName>
    </submittedName>
</protein>
<dbReference type="PANTHER" id="PTHR11049">
    <property type="entry name" value="ACYL COENZYME A THIOESTER HYDROLASE"/>
    <property type="match status" value="1"/>
</dbReference>
<comment type="similarity">
    <text evidence="1">Belongs to the acyl coenzyme A hydrolase family.</text>
</comment>
<dbReference type="InterPro" id="IPR006683">
    <property type="entry name" value="Thioestr_dom"/>
</dbReference>
<dbReference type="EMBL" id="FMTT01000003">
    <property type="protein sequence ID" value="SCW33546.1"/>
    <property type="molecule type" value="Genomic_DNA"/>
</dbReference>
<dbReference type="Pfam" id="PF03061">
    <property type="entry name" value="4HBT"/>
    <property type="match status" value="1"/>
</dbReference>